<feature type="repeat" description="WD" evidence="3">
    <location>
        <begin position="273"/>
        <end position="308"/>
    </location>
</feature>
<organism evidence="6 7">
    <name type="scientific">Bagarius yarrelli</name>
    <name type="common">Goonch</name>
    <name type="synonym">Bagrus yarrelli</name>
    <dbReference type="NCBI Taxonomy" id="175774"/>
    <lineage>
        <taxon>Eukaryota</taxon>
        <taxon>Metazoa</taxon>
        <taxon>Chordata</taxon>
        <taxon>Craniata</taxon>
        <taxon>Vertebrata</taxon>
        <taxon>Euteleostomi</taxon>
        <taxon>Actinopterygii</taxon>
        <taxon>Neopterygii</taxon>
        <taxon>Teleostei</taxon>
        <taxon>Ostariophysi</taxon>
        <taxon>Siluriformes</taxon>
        <taxon>Sisoridae</taxon>
        <taxon>Sisorinae</taxon>
        <taxon>Bagarius</taxon>
    </lineage>
</organism>
<dbReference type="Gene3D" id="2.130.10.10">
    <property type="entry name" value="YVTN repeat-like/Quinoprotein amine dehydrogenase"/>
    <property type="match status" value="3"/>
</dbReference>
<keyword evidence="7" id="KW-1185">Reference proteome</keyword>
<evidence type="ECO:0000256" key="4">
    <source>
        <dbReference type="SAM" id="Coils"/>
    </source>
</evidence>
<feature type="region of interest" description="Disordered" evidence="5">
    <location>
        <begin position="947"/>
        <end position="970"/>
    </location>
</feature>
<dbReference type="SMART" id="SM00320">
    <property type="entry name" value="WD40"/>
    <property type="match status" value="6"/>
</dbReference>
<accession>A0A556TZF1</accession>
<evidence type="ECO:0000256" key="3">
    <source>
        <dbReference type="PROSITE-ProRule" id="PRU00221"/>
    </source>
</evidence>
<feature type="repeat" description="WD" evidence="3">
    <location>
        <begin position="358"/>
        <end position="399"/>
    </location>
</feature>
<evidence type="ECO:0000256" key="5">
    <source>
        <dbReference type="SAM" id="MobiDB-lite"/>
    </source>
</evidence>
<gene>
    <name evidence="6" type="ORF">Baya_7144</name>
</gene>
<dbReference type="InterPro" id="IPR001680">
    <property type="entry name" value="WD40_rpt"/>
</dbReference>
<keyword evidence="2" id="KW-0677">Repeat</keyword>
<keyword evidence="1 3" id="KW-0853">WD repeat</keyword>
<evidence type="ECO:0000256" key="2">
    <source>
        <dbReference type="ARBA" id="ARBA00022737"/>
    </source>
</evidence>
<dbReference type="AlphaFoldDB" id="A0A556TZF1"/>
<comment type="caution">
    <text evidence="6">The sequence shown here is derived from an EMBL/GenBank/DDBJ whole genome shotgun (WGS) entry which is preliminary data.</text>
</comment>
<name>A0A556TZF1_BAGYA</name>
<dbReference type="PANTHER" id="PTHR32215">
    <property type="entry name" value="CILIA- AND FLAGELLA-ASSOCIATED PROTEIN 57"/>
    <property type="match status" value="1"/>
</dbReference>
<evidence type="ECO:0000256" key="1">
    <source>
        <dbReference type="ARBA" id="ARBA00022574"/>
    </source>
</evidence>
<dbReference type="PROSITE" id="PS50294">
    <property type="entry name" value="WD_REPEATS_REGION"/>
    <property type="match status" value="2"/>
</dbReference>
<dbReference type="InterPro" id="IPR019775">
    <property type="entry name" value="WD40_repeat_CS"/>
</dbReference>
<dbReference type="SUPFAM" id="SSF50998">
    <property type="entry name" value="Quinoprotein alcohol dehydrogenase-like"/>
    <property type="match status" value="1"/>
</dbReference>
<feature type="coiled-coil region" evidence="4">
    <location>
        <begin position="796"/>
        <end position="901"/>
    </location>
</feature>
<feature type="coiled-coil region" evidence="4">
    <location>
        <begin position="542"/>
        <end position="602"/>
    </location>
</feature>
<reference evidence="6 7" key="1">
    <citation type="journal article" date="2019" name="Genome Biol. Evol.">
        <title>Whole-Genome Sequencing of the Giant Devil Catfish, Bagarius yarrelli.</title>
        <authorList>
            <person name="Jiang W."/>
            <person name="Lv Y."/>
            <person name="Cheng L."/>
            <person name="Yang K."/>
            <person name="Chao B."/>
            <person name="Wang X."/>
            <person name="Li Y."/>
            <person name="Pan X."/>
            <person name="You X."/>
            <person name="Zhang Y."/>
            <person name="Yang J."/>
            <person name="Li J."/>
            <person name="Zhang X."/>
            <person name="Liu S."/>
            <person name="Sun C."/>
            <person name="Yang J."/>
            <person name="Shi Q."/>
        </authorList>
    </citation>
    <scope>NUCLEOTIDE SEQUENCE [LARGE SCALE GENOMIC DNA]</scope>
    <source>
        <strain evidence="6">JWS20170419001</strain>
        <tissue evidence="6">Muscle</tissue>
    </source>
</reference>
<keyword evidence="6" id="KW-0966">Cell projection</keyword>
<dbReference type="InterPro" id="IPR011047">
    <property type="entry name" value="Quinoprotein_ADH-like_sf"/>
</dbReference>
<evidence type="ECO:0000313" key="6">
    <source>
        <dbReference type="EMBL" id="TSL47563.1"/>
    </source>
</evidence>
<dbReference type="InterPro" id="IPR015943">
    <property type="entry name" value="WD40/YVTN_repeat-like_dom_sf"/>
</dbReference>
<dbReference type="Pfam" id="PF00400">
    <property type="entry name" value="WD40"/>
    <property type="match status" value="3"/>
</dbReference>
<feature type="coiled-coil region" evidence="4">
    <location>
        <begin position="676"/>
        <end position="703"/>
    </location>
</feature>
<dbReference type="PROSITE" id="PS50082">
    <property type="entry name" value="WD_REPEATS_2"/>
    <property type="match status" value="3"/>
</dbReference>
<sequence>MCYLAVSEDNIITIFDLKDQTCTKKQVLKDRENCVHEYTCMAFSPNSEYLLSQSGGPGWTLLCWHWEKHELTATLRTTKQGPVRQVSFNPEADTQICVIGKKVLKILEFTEESLKQADSFKMDSEDVLCHTWISVDCIIAGTEEGQLLMLKSRRLHRLGKPYERQKMKKNSSSLAPVASVTAVIRYSKGFACSAGLGLVYLYEKCKDSDYYRKVKAIRIPVNPHSEQPLQAIATMCISPSGETLAISTDRGQFYHISLRLTEITEVEFKFLSHSLHSGSITGLSICATKPFIATCSMDCTVHIWNYRTMYLEQFKEFDEEPLCVSIDPNGYSVLVGFSTEVCLMNILNDTMRTVRRFPLSHCTEVQSLKWSEDDVHLVSCGMDGIVYVWNILTRKYEIKNELKCCYADATFATNIETVLAVDNNNIREITQERIEREMVSEGPMNTAITMTRWGETVFVGTSAGTLKVFDYPFSNEITWIEHQAHCGPVNKVAVTPGDQYLVTASADGCLLIWTIINQDGRTVEMVQEIDYTEEILCTKAYLEEKDETIIELKSQIEWLEVEHEVKINKKDKDCNKKIDDFSQNYLQQIKALIRKIQVLNTQLTHQRNIQEKALTKMKVQQAKELKDQGLSLSKKLLVKFEKYQEMVQKMNYMQENFGKRMQKAEKNHLCALKDSKQAFEIKLQELQAELERQVKNSINKQKKLLDVTERAILELCHDHEHELEVKKEITLRIQCYRKHMERKVSTYWSMKTDIQDQNYMISKLEKDILYLRAELYDVTENIKEMKMKRKERRQIIDDQKSTIDNLNKKIENLELTLEKKKEELVRVILESKKAGEQSKQKCEKERSEYIRLVKEVEENKQMFKKINSERIQSMKKNQEMIADLKQLLKAKDKALKTVRQKECSFLIEQLNEQQLKHQHLQTSLNEKNIRNDGGFPVILVENNRPVLKPRSPADQRLQQRNSLEKNQEPSFVLENTACSVKLPPITPTNRAS</sequence>
<keyword evidence="4" id="KW-0175">Coiled coil</keyword>
<proteinExistence type="predicted"/>
<feature type="repeat" description="WD" evidence="3">
    <location>
        <begin position="482"/>
        <end position="515"/>
    </location>
</feature>
<dbReference type="PROSITE" id="PS00678">
    <property type="entry name" value="WD_REPEATS_1"/>
    <property type="match status" value="1"/>
</dbReference>
<dbReference type="Proteomes" id="UP000319801">
    <property type="component" value="Unassembled WGS sequence"/>
</dbReference>
<evidence type="ECO:0000313" key="7">
    <source>
        <dbReference type="Proteomes" id="UP000319801"/>
    </source>
</evidence>
<dbReference type="OrthoDB" id="10251741at2759"/>
<keyword evidence="6" id="KW-0282">Flagellum</keyword>
<dbReference type="PANTHER" id="PTHR32215:SF0">
    <property type="entry name" value="CILIA- AND FLAGELLA-ASSOCIATED PROTEIN 57"/>
    <property type="match status" value="1"/>
</dbReference>
<keyword evidence="6" id="KW-0969">Cilium</keyword>
<dbReference type="EMBL" id="VCAZ01000032">
    <property type="protein sequence ID" value="TSL47563.1"/>
    <property type="molecule type" value="Genomic_DNA"/>
</dbReference>
<dbReference type="InterPro" id="IPR052993">
    <property type="entry name" value="CFA-57"/>
</dbReference>
<protein>
    <submittedName>
        <fullName evidence="6">Cilia-and flagella-associated protein 57</fullName>
    </submittedName>
</protein>